<proteinExistence type="predicted"/>
<dbReference type="InterPro" id="IPR002514">
    <property type="entry name" value="Transposase_8"/>
</dbReference>
<gene>
    <name evidence="1" type="ORF">ACFSOX_00185</name>
</gene>
<dbReference type="SUPFAM" id="SSF48295">
    <property type="entry name" value="TrpR-like"/>
    <property type="match status" value="1"/>
</dbReference>
<evidence type="ECO:0000313" key="1">
    <source>
        <dbReference type="EMBL" id="MFD2180558.1"/>
    </source>
</evidence>
<dbReference type="EMBL" id="JBHUIW010000001">
    <property type="protein sequence ID" value="MFD2180558.1"/>
    <property type="molecule type" value="Genomic_DNA"/>
</dbReference>
<dbReference type="RefSeq" id="WP_378476088.1">
    <property type="nucleotide sequence ID" value="NZ_JBHUIW010000001.1"/>
</dbReference>
<dbReference type="Pfam" id="PF01527">
    <property type="entry name" value="HTH_Tnp_1"/>
    <property type="match status" value="1"/>
</dbReference>
<evidence type="ECO:0000313" key="2">
    <source>
        <dbReference type="Proteomes" id="UP001597314"/>
    </source>
</evidence>
<keyword evidence="2" id="KW-1185">Reference proteome</keyword>
<dbReference type="InterPro" id="IPR010921">
    <property type="entry name" value="Trp_repressor/repl_initiator"/>
</dbReference>
<sequence length="90" mass="9976">MDTGLTAKIALEAIREQATVSDLAQRYEIDPNQKYAWKKPLLDNAARAFDANVEADAEKLAQKMVNDPYAKIGQATVGRAFFCKRSLDVS</sequence>
<comment type="caution">
    <text evidence="1">The sequence shown here is derived from an EMBL/GenBank/DDBJ whole genome shotgun (WGS) entry which is preliminary data.</text>
</comment>
<name>A0ABW5AC90_9BRAD</name>
<evidence type="ECO:0008006" key="3">
    <source>
        <dbReference type="Google" id="ProtNLM"/>
    </source>
</evidence>
<accession>A0ABW5AC90</accession>
<protein>
    <recommendedName>
        <fullName evidence="3">Transposase</fullName>
    </recommendedName>
</protein>
<reference evidence="2" key="1">
    <citation type="journal article" date="2019" name="Int. J. Syst. Evol. Microbiol.">
        <title>The Global Catalogue of Microorganisms (GCM) 10K type strain sequencing project: providing services to taxonomists for standard genome sequencing and annotation.</title>
        <authorList>
            <consortium name="The Broad Institute Genomics Platform"/>
            <consortium name="The Broad Institute Genome Sequencing Center for Infectious Disease"/>
            <person name="Wu L."/>
            <person name="Ma J."/>
        </authorList>
    </citation>
    <scope>NUCLEOTIDE SEQUENCE [LARGE SCALE GENOMIC DNA]</scope>
    <source>
        <strain evidence="2">CGMCC 1.6774</strain>
    </source>
</reference>
<organism evidence="1 2">
    <name type="scientific">Rhodoplanes azumiensis</name>
    <dbReference type="NCBI Taxonomy" id="1897628"/>
    <lineage>
        <taxon>Bacteria</taxon>
        <taxon>Pseudomonadati</taxon>
        <taxon>Pseudomonadota</taxon>
        <taxon>Alphaproteobacteria</taxon>
        <taxon>Hyphomicrobiales</taxon>
        <taxon>Nitrobacteraceae</taxon>
        <taxon>Rhodoplanes</taxon>
    </lineage>
</organism>
<dbReference type="Proteomes" id="UP001597314">
    <property type="component" value="Unassembled WGS sequence"/>
</dbReference>